<dbReference type="EMBL" id="JAYMFH010000020">
    <property type="protein sequence ID" value="MEC4295888.1"/>
    <property type="molecule type" value="Genomic_DNA"/>
</dbReference>
<organism evidence="3 4">
    <name type="scientific">Adlercreutzia shanghongiae</name>
    <dbReference type="NCBI Taxonomy" id="3111773"/>
    <lineage>
        <taxon>Bacteria</taxon>
        <taxon>Bacillati</taxon>
        <taxon>Actinomycetota</taxon>
        <taxon>Coriobacteriia</taxon>
        <taxon>Eggerthellales</taxon>
        <taxon>Eggerthellaceae</taxon>
        <taxon>Adlercreutzia</taxon>
    </lineage>
</organism>
<dbReference type="Pfam" id="PF00226">
    <property type="entry name" value="DnaJ"/>
    <property type="match status" value="1"/>
</dbReference>
<comment type="caution">
    <text evidence="3">The sequence shown here is derived from an EMBL/GenBank/DDBJ whole genome shotgun (WGS) entry which is preliminary data.</text>
</comment>
<evidence type="ECO:0000313" key="3">
    <source>
        <dbReference type="EMBL" id="MEC4295888.1"/>
    </source>
</evidence>
<dbReference type="SUPFAM" id="SSF46565">
    <property type="entry name" value="Chaperone J-domain"/>
    <property type="match status" value="1"/>
</dbReference>
<name>A0ABU6J1S4_9ACTN</name>
<feature type="compositionally biased region" description="Basic and acidic residues" evidence="1">
    <location>
        <begin position="43"/>
        <end position="69"/>
    </location>
</feature>
<sequence>MIEDPYEILGVPRTATADEVKKAYRKKARENHPDLNPGDPDAEERLKKINEAYDRITNPEKYAREDARRYRSPYNPSYTGYGTPGAGNPFGGGAGSPYAGGGTGPGGYQYQWVEINWEDLFNNWQQTSSVPRPEVSATDSAELRQAVLFIDGGNYKAALSVLAALPMKERSARWYYLAALANYGAGNAVAAVDQIRAARKADPTNGDYRQAEAVIGARARTYQQETERRGFSGGCVDPSSLCCCLLCGPTLCQPFLFCL</sequence>
<dbReference type="RefSeq" id="WP_326455177.1">
    <property type="nucleotide sequence ID" value="NZ_JAYMFH010000020.1"/>
</dbReference>
<proteinExistence type="predicted"/>
<dbReference type="PANTHER" id="PTHR43948:SF14">
    <property type="entry name" value="PROTEIN DNAJ, PUTATIVE-RELATED"/>
    <property type="match status" value="1"/>
</dbReference>
<accession>A0ABU6J1S4</accession>
<dbReference type="SMART" id="SM00271">
    <property type="entry name" value="DnaJ"/>
    <property type="match status" value="1"/>
</dbReference>
<dbReference type="PROSITE" id="PS50076">
    <property type="entry name" value="DNAJ_2"/>
    <property type="match status" value="1"/>
</dbReference>
<protein>
    <submittedName>
        <fullName evidence="3">DnaJ domain-containing protein</fullName>
    </submittedName>
</protein>
<dbReference type="Proteomes" id="UP001343724">
    <property type="component" value="Unassembled WGS sequence"/>
</dbReference>
<evidence type="ECO:0000313" key="4">
    <source>
        <dbReference type="Proteomes" id="UP001343724"/>
    </source>
</evidence>
<keyword evidence="4" id="KW-1185">Reference proteome</keyword>
<dbReference type="Gene3D" id="1.10.287.110">
    <property type="entry name" value="DnaJ domain"/>
    <property type="match status" value="1"/>
</dbReference>
<dbReference type="InterPro" id="IPR001623">
    <property type="entry name" value="DnaJ_domain"/>
</dbReference>
<feature type="domain" description="J" evidence="2">
    <location>
        <begin position="4"/>
        <end position="71"/>
    </location>
</feature>
<dbReference type="InterPro" id="IPR036869">
    <property type="entry name" value="J_dom_sf"/>
</dbReference>
<dbReference type="PRINTS" id="PR00625">
    <property type="entry name" value="JDOMAIN"/>
</dbReference>
<reference evidence="3 4" key="1">
    <citation type="submission" date="2024-01" db="EMBL/GenBank/DDBJ databases">
        <title>novel species in genus Adlercreutzia.</title>
        <authorList>
            <person name="Liu X."/>
        </authorList>
    </citation>
    <scope>NUCLEOTIDE SEQUENCE [LARGE SCALE GENOMIC DNA]</scope>
    <source>
        <strain evidence="3 4">R22</strain>
    </source>
</reference>
<evidence type="ECO:0000259" key="2">
    <source>
        <dbReference type="PROSITE" id="PS50076"/>
    </source>
</evidence>
<evidence type="ECO:0000256" key="1">
    <source>
        <dbReference type="SAM" id="MobiDB-lite"/>
    </source>
</evidence>
<dbReference type="PANTHER" id="PTHR43948">
    <property type="entry name" value="DNAJ HOMOLOG SUBFAMILY B"/>
    <property type="match status" value="1"/>
</dbReference>
<dbReference type="CDD" id="cd06257">
    <property type="entry name" value="DnaJ"/>
    <property type="match status" value="1"/>
</dbReference>
<feature type="region of interest" description="Disordered" evidence="1">
    <location>
        <begin position="25"/>
        <end position="81"/>
    </location>
</feature>
<gene>
    <name evidence="3" type="ORF">VJ920_11285</name>
</gene>